<dbReference type="AlphaFoldDB" id="A0A2T5JT89"/>
<reference evidence="1 2" key="1">
    <citation type="submission" date="2018-04" db="EMBL/GenBank/DDBJ databases">
        <title>Genomic Encyclopedia of Type Strains, Phase III (KMG-III): the genomes of soil and plant-associated and newly described type strains.</title>
        <authorList>
            <person name="Whitman W."/>
        </authorList>
    </citation>
    <scope>NUCLEOTIDE SEQUENCE [LARGE SCALE GENOMIC DNA]</scope>
    <source>
        <strain evidence="1 2">KA25</strain>
    </source>
</reference>
<organism evidence="1 2">
    <name type="scientific">Cereibacter azotoformans</name>
    <dbReference type="NCBI Taxonomy" id="43057"/>
    <lineage>
        <taxon>Bacteria</taxon>
        <taxon>Pseudomonadati</taxon>
        <taxon>Pseudomonadota</taxon>
        <taxon>Alphaproteobacteria</taxon>
        <taxon>Rhodobacterales</taxon>
        <taxon>Paracoccaceae</taxon>
        <taxon>Cereibacter</taxon>
    </lineage>
</organism>
<dbReference type="RefSeq" id="WP_145109344.1">
    <property type="nucleotide sequence ID" value="NZ_QAOT01000022.1"/>
</dbReference>
<name>A0A2T5JT89_9RHOB</name>
<gene>
    <name evidence="1" type="ORF">C8J28_12220</name>
</gene>
<proteinExistence type="predicted"/>
<dbReference type="EMBL" id="QAOT01000022">
    <property type="protein sequence ID" value="PTR13390.1"/>
    <property type="molecule type" value="Genomic_DNA"/>
</dbReference>
<evidence type="ECO:0000313" key="1">
    <source>
        <dbReference type="EMBL" id="PTR13390.1"/>
    </source>
</evidence>
<accession>A0A2T5JT89</accession>
<protein>
    <submittedName>
        <fullName evidence="1">Uncharacterized protein</fullName>
    </submittedName>
</protein>
<dbReference type="OrthoDB" id="10007005at2"/>
<sequence length="131" mass="14513">MADDDALDALRKHNEQLEQLFSSDGRAQLDRLVLLELSVHAYVNGRLSEYKSLHDRNEDQFRGRIADRLQTELQGLDEEDANRLAADIATFLEVPDSVKNVGKKIGSVANSYLKKKAGGILGGADDNDTED</sequence>
<comment type="caution">
    <text evidence="1">The sequence shown here is derived from an EMBL/GenBank/DDBJ whole genome shotgun (WGS) entry which is preliminary data.</text>
</comment>
<dbReference type="Proteomes" id="UP000244060">
    <property type="component" value="Unassembled WGS sequence"/>
</dbReference>
<evidence type="ECO:0000313" key="2">
    <source>
        <dbReference type="Proteomes" id="UP000244060"/>
    </source>
</evidence>
<keyword evidence="2" id="KW-1185">Reference proteome</keyword>